<dbReference type="GO" id="GO:0003700">
    <property type="term" value="F:DNA-binding transcription factor activity"/>
    <property type="evidence" value="ECO:0007669"/>
    <property type="project" value="TreeGrafter"/>
</dbReference>
<dbReference type="CDD" id="cd00093">
    <property type="entry name" value="HTH_XRE"/>
    <property type="match status" value="1"/>
</dbReference>
<dbReference type="InterPro" id="IPR011051">
    <property type="entry name" value="RmlC_Cupin_sf"/>
</dbReference>
<gene>
    <name evidence="3" type="ORF">H6A20_06390</name>
</gene>
<dbReference type="RefSeq" id="WP_204906308.1">
    <property type="nucleotide sequence ID" value="NZ_JACJKS010000007.1"/>
</dbReference>
<dbReference type="InterPro" id="IPR013096">
    <property type="entry name" value="Cupin_2"/>
</dbReference>
<feature type="domain" description="HTH cro/C1-type" evidence="2">
    <location>
        <begin position="9"/>
        <end position="63"/>
    </location>
</feature>
<sequence>MENTIGSKIKSLRKTQSLTLAELSGRAGVSASFLSQIENGKQTPTVVTLKKIAGALGTSLTELFNISQETPEYIRKCDDQSLGGLQKIYKKINVLSGKFDGRNLDCFNLVMEPDYEQIEEHSHAGEEFYLVLQGVLTVEIDGQILSVHQDESIHFPSTTRHRLMNHGKEELRMLGVFTPTLL</sequence>
<dbReference type="Gene3D" id="1.10.260.40">
    <property type="entry name" value="lambda repressor-like DNA-binding domains"/>
    <property type="match status" value="1"/>
</dbReference>
<keyword evidence="1" id="KW-0238">DNA-binding</keyword>
<reference evidence="3" key="2">
    <citation type="journal article" date="2021" name="Sci. Rep.">
        <title>The distribution of antibiotic resistance genes in chicken gut microbiota commensals.</title>
        <authorList>
            <person name="Juricova H."/>
            <person name="Matiasovicova J."/>
            <person name="Kubasova T."/>
            <person name="Cejkova D."/>
            <person name="Rychlik I."/>
        </authorList>
    </citation>
    <scope>NUCLEOTIDE SEQUENCE</scope>
    <source>
        <strain evidence="3">An582</strain>
    </source>
</reference>
<dbReference type="PANTHER" id="PTHR46797:SF1">
    <property type="entry name" value="METHYLPHOSPHONATE SYNTHASE"/>
    <property type="match status" value="1"/>
</dbReference>
<organism evidence="3 4">
    <name type="scientific">Mordavella massiliensis</name>
    <dbReference type="NCBI Taxonomy" id="1871024"/>
    <lineage>
        <taxon>Bacteria</taxon>
        <taxon>Bacillati</taxon>
        <taxon>Bacillota</taxon>
        <taxon>Clostridia</taxon>
        <taxon>Eubacteriales</taxon>
        <taxon>Clostridiaceae</taxon>
        <taxon>Mordavella</taxon>
    </lineage>
</organism>
<dbReference type="Pfam" id="PF07883">
    <property type="entry name" value="Cupin_2"/>
    <property type="match status" value="1"/>
</dbReference>
<dbReference type="AlphaFoldDB" id="A0A938XA60"/>
<dbReference type="InterPro" id="IPR014710">
    <property type="entry name" value="RmlC-like_jellyroll"/>
</dbReference>
<dbReference type="InterPro" id="IPR001387">
    <property type="entry name" value="Cro/C1-type_HTH"/>
</dbReference>
<accession>A0A938XA60</accession>
<dbReference type="CDD" id="cd02209">
    <property type="entry name" value="cupin_XRE_C"/>
    <property type="match status" value="1"/>
</dbReference>
<evidence type="ECO:0000313" key="3">
    <source>
        <dbReference type="EMBL" id="MBM6948285.1"/>
    </source>
</evidence>
<proteinExistence type="predicted"/>
<dbReference type="GO" id="GO:0005829">
    <property type="term" value="C:cytosol"/>
    <property type="evidence" value="ECO:0007669"/>
    <property type="project" value="TreeGrafter"/>
</dbReference>
<evidence type="ECO:0000256" key="1">
    <source>
        <dbReference type="ARBA" id="ARBA00023125"/>
    </source>
</evidence>
<comment type="caution">
    <text evidence="3">The sequence shown here is derived from an EMBL/GenBank/DDBJ whole genome shotgun (WGS) entry which is preliminary data.</text>
</comment>
<dbReference type="GO" id="GO:0003677">
    <property type="term" value="F:DNA binding"/>
    <property type="evidence" value="ECO:0007669"/>
    <property type="project" value="UniProtKB-KW"/>
</dbReference>
<dbReference type="PROSITE" id="PS50943">
    <property type="entry name" value="HTH_CROC1"/>
    <property type="match status" value="1"/>
</dbReference>
<dbReference type="PANTHER" id="PTHR46797">
    <property type="entry name" value="HTH-TYPE TRANSCRIPTIONAL REGULATOR"/>
    <property type="match status" value="1"/>
</dbReference>
<dbReference type="SUPFAM" id="SSF47413">
    <property type="entry name" value="lambda repressor-like DNA-binding domains"/>
    <property type="match status" value="1"/>
</dbReference>
<dbReference type="InterPro" id="IPR050807">
    <property type="entry name" value="TransReg_Diox_bact_type"/>
</dbReference>
<dbReference type="Pfam" id="PF01381">
    <property type="entry name" value="HTH_3"/>
    <property type="match status" value="1"/>
</dbReference>
<dbReference type="SMART" id="SM00530">
    <property type="entry name" value="HTH_XRE"/>
    <property type="match status" value="1"/>
</dbReference>
<evidence type="ECO:0000259" key="2">
    <source>
        <dbReference type="PROSITE" id="PS50943"/>
    </source>
</evidence>
<dbReference type="InterPro" id="IPR010982">
    <property type="entry name" value="Lambda_DNA-bd_dom_sf"/>
</dbReference>
<protein>
    <submittedName>
        <fullName evidence="3">Helix-turn-helix transcriptional regulator</fullName>
    </submittedName>
</protein>
<dbReference type="Proteomes" id="UP000705508">
    <property type="component" value="Unassembled WGS sequence"/>
</dbReference>
<reference evidence="3" key="1">
    <citation type="submission" date="2020-08" db="EMBL/GenBank/DDBJ databases">
        <authorList>
            <person name="Cejkova D."/>
            <person name="Kubasova T."/>
            <person name="Jahodarova E."/>
            <person name="Rychlik I."/>
        </authorList>
    </citation>
    <scope>NUCLEOTIDE SEQUENCE</scope>
    <source>
        <strain evidence="3">An582</strain>
    </source>
</reference>
<name>A0A938XA60_9CLOT</name>
<dbReference type="Gene3D" id="2.60.120.10">
    <property type="entry name" value="Jelly Rolls"/>
    <property type="match status" value="1"/>
</dbReference>
<dbReference type="SUPFAM" id="SSF51182">
    <property type="entry name" value="RmlC-like cupins"/>
    <property type="match status" value="1"/>
</dbReference>
<evidence type="ECO:0000313" key="4">
    <source>
        <dbReference type="Proteomes" id="UP000705508"/>
    </source>
</evidence>
<dbReference type="EMBL" id="JACJKS010000007">
    <property type="protein sequence ID" value="MBM6948285.1"/>
    <property type="molecule type" value="Genomic_DNA"/>
</dbReference>